<dbReference type="Gene3D" id="3.30.420.10">
    <property type="entry name" value="Ribonuclease H-like superfamily/Ribonuclease H"/>
    <property type="match status" value="1"/>
</dbReference>
<dbReference type="PANTHER" id="PTHR38681">
    <property type="entry name" value="RETROVIRUS-RELATED POL POLYPROTEIN FROM TRANSPOSON 412-LIKE PROTEIN-RELATED"/>
    <property type="match status" value="1"/>
</dbReference>
<dbReference type="InterPro" id="IPR036397">
    <property type="entry name" value="RNaseH_sf"/>
</dbReference>
<protein>
    <submittedName>
        <fullName evidence="3">Pol polyprotein</fullName>
    </submittedName>
</protein>
<feature type="region of interest" description="Disordered" evidence="1">
    <location>
        <begin position="278"/>
        <end position="343"/>
    </location>
</feature>
<feature type="domain" description="Integrase catalytic" evidence="2">
    <location>
        <begin position="1"/>
        <end position="102"/>
    </location>
</feature>
<reference evidence="3 4" key="1">
    <citation type="journal article" date="2021" name="Elife">
        <title>Chloroplast acquisition without the gene transfer in kleptoplastic sea slugs, Plakobranchus ocellatus.</title>
        <authorList>
            <person name="Maeda T."/>
            <person name="Takahashi S."/>
            <person name="Yoshida T."/>
            <person name="Shimamura S."/>
            <person name="Takaki Y."/>
            <person name="Nagai Y."/>
            <person name="Toyoda A."/>
            <person name="Suzuki Y."/>
            <person name="Arimoto A."/>
            <person name="Ishii H."/>
            <person name="Satoh N."/>
            <person name="Nishiyama T."/>
            <person name="Hasebe M."/>
            <person name="Maruyama T."/>
            <person name="Minagawa J."/>
            <person name="Obokata J."/>
            <person name="Shigenobu S."/>
        </authorList>
    </citation>
    <scope>NUCLEOTIDE SEQUENCE [LARGE SCALE GENOMIC DNA]</scope>
</reference>
<evidence type="ECO:0000313" key="3">
    <source>
        <dbReference type="EMBL" id="GFO32873.1"/>
    </source>
</evidence>
<gene>
    <name evidence="3" type="ORF">PoB_005937800</name>
</gene>
<name>A0AAV4CLA0_9GAST</name>
<dbReference type="InterPro" id="IPR012337">
    <property type="entry name" value="RNaseH-like_sf"/>
</dbReference>
<dbReference type="SUPFAM" id="SSF53098">
    <property type="entry name" value="Ribonuclease H-like"/>
    <property type="match status" value="1"/>
</dbReference>
<accession>A0AAV4CLA0</accession>
<dbReference type="Proteomes" id="UP000735302">
    <property type="component" value="Unassembled WGS sequence"/>
</dbReference>
<evidence type="ECO:0000313" key="4">
    <source>
        <dbReference type="Proteomes" id="UP000735302"/>
    </source>
</evidence>
<dbReference type="GO" id="GO:0015074">
    <property type="term" value="P:DNA integration"/>
    <property type="evidence" value="ECO:0007669"/>
    <property type="project" value="InterPro"/>
</dbReference>
<sequence length="366" mass="40721">MSSDRGSQFTSALWTEIARRLGVKVHRTTAFHPQANGMDERFHRTLKAALKARLTGNNWVAELPWVLLGLRTAPREDLGYSSEELFYGEPLTVPGEFTPSQASPWSATEFLTAFRDKTQLLKPRATFHHSKPHTYLPPSLLTAKYVYIRTDTVKTPLQRPYTGPYTVLAPGEKTFLVDMGGCAERNSIDRLKPAQVDSTKPVLLQAPARRGRPPTLPGPPSATETDDTRGQPLAQIHHRQLTSRTGRQLSDNEAWVATVSQPEKTTCGGTVPELLGTALTQRREADPASRGRPYAQRETLRPEGDPTSRGRPTPRGRLTPRGRIMPRGRPYVPRDPTSRGRPKADFEVPLIFPLRSLVSSVFVTLP</sequence>
<dbReference type="PANTHER" id="PTHR38681:SF1">
    <property type="entry name" value="RETROVIRUS-RELATED POL POLYPROTEIN FROM TRANSPOSON 412-LIKE PROTEIN"/>
    <property type="match status" value="1"/>
</dbReference>
<dbReference type="PROSITE" id="PS50994">
    <property type="entry name" value="INTEGRASE"/>
    <property type="match status" value="1"/>
</dbReference>
<feature type="compositionally biased region" description="Basic residues" evidence="1">
    <location>
        <begin position="312"/>
        <end position="326"/>
    </location>
</feature>
<comment type="caution">
    <text evidence="3">The sequence shown here is derived from an EMBL/GenBank/DDBJ whole genome shotgun (WGS) entry which is preliminary data.</text>
</comment>
<proteinExistence type="predicted"/>
<dbReference type="EMBL" id="BLXT01006697">
    <property type="protein sequence ID" value="GFO32873.1"/>
    <property type="molecule type" value="Genomic_DNA"/>
</dbReference>
<organism evidence="3 4">
    <name type="scientific">Plakobranchus ocellatus</name>
    <dbReference type="NCBI Taxonomy" id="259542"/>
    <lineage>
        <taxon>Eukaryota</taxon>
        <taxon>Metazoa</taxon>
        <taxon>Spiralia</taxon>
        <taxon>Lophotrochozoa</taxon>
        <taxon>Mollusca</taxon>
        <taxon>Gastropoda</taxon>
        <taxon>Heterobranchia</taxon>
        <taxon>Euthyneura</taxon>
        <taxon>Panpulmonata</taxon>
        <taxon>Sacoglossa</taxon>
        <taxon>Placobranchoidea</taxon>
        <taxon>Plakobranchidae</taxon>
        <taxon>Plakobranchus</taxon>
    </lineage>
</organism>
<evidence type="ECO:0000259" key="2">
    <source>
        <dbReference type="PROSITE" id="PS50994"/>
    </source>
</evidence>
<keyword evidence="4" id="KW-1185">Reference proteome</keyword>
<dbReference type="InterPro" id="IPR001584">
    <property type="entry name" value="Integrase_cat-core"/>
</dbReference>
<dbReference type="GO" id="GO:0003676">
    <property type="term" value="F:nucleic acid binding"/>
    <property type="evidence" value="ECO:0007669"/>
    <property type="project" value="InterPro"/>
</dbReference>
<feature type="region of interest" description="Disordered" evidence="1">
    <location>
        <begin position="199"/>
        <end position="231"/>
    </location>
</feature>
<dbReference type="AlphaFoldDB" id="A0AAV4CLA0"/>
<evidence type="ECO:0000256" key="1">
    <source>
        <dbReference type="SAM" id="MobiDB-lite"/>
    </source>
</evidence>
<feature type="compositionally biased region" description="Basic and acidic residues" evidence="1">
    <location>
        <begin position="298"/>
        <end position="308"/>
    </location>
</feature>